<evidence type="ECO:0000256" key="1">
    <source>
        <dbReference type="SAM" id="MobiDB-lite"/>
    </source>
</evidence>
<organism evidence="2 3">
    <name type="scientific">Marasmius crinis-equi</name>
    <dbReference type="NCBI Taxonomy" id="585013"/>
    <lineage>
        <taxon>Eukaryota</taxon>
        <taxon>Fungi</taxon>
        <taxon>Dikarya</taxon>
        <taxon>Basidiomycota</taxon>
        <taxon>Agaricomycotina</taxon>
        <taxon>Agaricomycetes</taxon>
        <taxon>Agaricomycetidae</taxon>
        <taxon>Agaricales</taxon>
        <taxon>Marasmiineae</taxon>
        <taxon>Marasmiaceae</taxon>
        <taxon>Marasmius</taxon>
    </lineage>
</organism>
<dbReference type="EMBL" id="JBAHYK010003679">
    <property type="protein sequence ID" value="KAL0563302.1"/>
    <property type="molecule type" value="Genomic_DNA"/>
</dbReference>
<feature type="non-terminal residue" evidence="2">
    <location>
        <position position="1"/>
    </location>
</feature>
<gene>
    <name evidence="2" type="primary">DYN1_9</name>
    <name evidence="2" type="ORF">V5O48_018769</name>
</gene>
<reference evidence="2 3" key="1">
    <citation type="submission" date="2024-02" db="EMBL/GenBank/DDBJ databases">
        <title>A draft genome for the cacao thread blight pathogen Marasmius crinis-equi.</title>
        <authorList>
            <person name="Cohen S.P."/>
            <person name="Baruah I.K."/>
            <person name="Amoako-Attah I."/>
            <person name="Bukari Y."/>
            <person name="Meinhardt L.W."/>
            <person name="Bailey B.A."/>
        </authorList>
    </citation>
    <scope>NUCLEOTIDE SEQUENCE [LARGE SCALE GENOMIC DNA]</scope>
    <source>
        <strain evidence="2 3">GH-76</strain>
    </source>
</reference>
<feature type="compositionally biased region" description="Polar residues" evidence="1">
    <location>
        <begin position="85"/>
        <end position="94"/>
    </location>
</feature>
<proteinExistence type="predicted"/>
<dbReference type="Proteomes" id="UP001465976">
    <property type="component" value="Unassembled WGS sequence"/>
</dbReference>
<name>A0ABR3EK94_9AGAR</name>
<keyword evidence="3" id="KW-1185">Reference proteome</keyword>
<feature type="region of interest" description="Disordered" evidence="1">
    <location>
        <begin position="69"/>
        <end position="94"/>
    </location>
</feature>
<feature type="non-terminal residue" evidence="2">
    <location>
        <position position="94"/>
    </location>
</feature>
<protein>
    <submittedName>
        <fullName evidence="2">Dynein heavy chain</fullName>
    </submittedName>
</protein>
<accession>A0ABR3EK94</accession>
<comment type="caution">
    <text evidence="2">The sequence shown here is derived from an EMBL/GenBank/DDBJ whole genome shotgun (WGS) entry which is preliminary data.</text>
</comment>
<sequence>TALQTPHLSFNSSHVLTLAKRSTTLDPFTPLVTQLHSLNLFGDETPYKSLHAVVSQGVKPWIDAFVGSRGGSAKDIDTNDEENSSRTAKSRNQS</sequence>
<evidence type="ECO:0000313" key="3">
    <source>
        <dbReference type="Proteomes" id="UP001465976"/>
    </source>
</evidence>
<evidence type="ECO:0000313" key="2">
    <source>
        <dbReference type="EMBL" id="KAL0563302.1"/>
    </source>
</evidence>